<dbReference type="AlphaFoldDB" id="A0A1I5BPF8"/>
<feature type="transmembrane region" description="Helical" evidence="7">
    <location>
        <begin position="66"/>
        <end position="86"/>
    </location>
</feature>
<comment type="subcellular location">
    <subcellularLocation>
        <location evidence="1">Membrane</location>
        <topology evidence="1">Multi-pass membrane protein</topology>
    </subcellularLocation>
</comment>
<evidence type="ECO:0000256" key="6">
    <source>
        <dbReference type="ARBA" id="ARBA00023136"/>
    </source>
</evidence>
<sequence>MKRSDLIIPISIVVHLIIISGTLIYFNPINYFGWKSLLSINTFWLLICFFMDFYPTGRKENFFSKLHRFIQVFLLFSLGYFTVLAFKRYDFSIKHQFFVLSILSTFLLIYRAVFFYFRQKYRILGGNSATAIIVGRDRGYEKLMEIFREPELGYRYQGYFDNLISSGMDYKGPIKHVFEFIARHNIDEIYCHASRLTKKELYEIIEFSDNNLKKIKIIPDNKEVFTRAMVLEMYDQIPILHLRKSPLENTYSYYGKRFFDIIFSGLVIIGLLSWLVPLMYLLIKIESPGPLFFKQKRHGLNKKVFYCYKFRSMAVNRDSNLKMATKNDMRITKIGKFIRKTSIDELPQFLNVFMGQMSVVGPRPHMENHTFKYETSVNKYLVRHHAKPGITGLAQVRGYRGEIVKESDIINRTRLDIFYLEKWSPVLDAKIIYSTMSNALRGDEKAY</sequence>
<evidence type="ECO:0000259" key="8">
    <source>
        <dbReference type="Pfam" id="PF02397"/>
    </source>
</evidence>
<dbReference type="STRING" id="287099.SAMN05660413_02473"/>
<dbReference type="Gene3D" id="3.40.50.720">
    <property type="entry name" value="NAD(P)-binding Rossmann-like Domain"/>
    <property type="match status" value="1"/>
</dbReference>
<evidence type="ECO:0000313" key="10">
    <source>
        <dbReference type="Proteomes" id="UP000199153"/>
    </source>
</evidence>
<feature type="transmembrane region" description="Helical" evidence="7">
    <location>
        <begin position="7"/>
        <end position="26"/>
    </location>
</feature>
<evidence type="ECO:0000256" key="4">
    <source>
        <dbReference type="ARBA" id="ARBA00022692"/>
    </source>
</evidence>
<evidence type="ECO:0000256" key="2">
    <source>
        <dbReference type="ARBA" id="ARBA00006464"/>
    </source>
</evidence>
<dbReference type="InterPro" id="IPR003362">
    <property type="entry name" value="Bact_transf"/>
</dbReference>
<dbReference type="RefSeq" id="WP_093410177.1">
    <property type="nucleotide sequence ID" value="NZ_FOVL01000016.1"/>
</dbReference>
<proteinExistence type="inferred from homology"/>
<evidence type="ECO:0000313" key="9">
    <source>
        <dbReference type="EMBL" id="SFN76527.1"/>
    </source>
</evidence>
<comment type="similarity">
    <text evidence="2">Belongs to the bacterial sugar transferase family.</text>
</comment>
<keyword evidence="6 7" id="KW-0472">Membrane</keyword>
<keyword evidence="5 7" id="KW-1133">Transmembrane helix</keyword>
<feature type="domain" description="Bacterial sugar transferase" evidence="8">
    <location>
        <begin position="256"/>
        <end position="440"/>
    </location>
</feature>
<keyword evidence="3 9" id="KW-0808">Transferase</keyword>
<dbReference type="OrthoDB" id="9808602at2"/>
<protein>
    <submittedName>
        <fullName evidence="9">Putative colanic acid biosysnthesis UDP-glucose lipid carrier transferase</fullName>
    </submittedName>
</protein>
<reference evidence="9 10" key="1">
    <citation type="submission" date="2016-10" db="EMBL/GenBank/DDBJ databases">
        <authorList>
            <person name="de Groot N.N."/>
        </authorList>
    </citation>
    <scope>NUCLEOTIDE SEQUENCE [LARGE SCALE GENOMIC DNA]</scope>
    <source>
        <strain evidence="9 10">DSM 17794</strain>
    </source>
</reference>
<organism evidence="9 10">
    <name type="scientific">Salegentibacter flavus</name>
    <dbReference type="NCBI Taxonomy" id="287099"/>
    <lineage>
        <taxon>Bacteria</taxon>
        <taxon>Pseudomonadati</taxon>
        <taxon>Bacteroidota</taxon>
        <taxon>Flavobacteriia</taxon>
        <taxon>Flavobacteriales</taxon>
        <taxon>Flavobacteriaceae</taxon>
        <taxon>Salegentibacter</taxon>
    </lineage>
</organism>
<name>A0A1I5BPF8_9FLAO</name>
<accession>A0A1I5BPF8</accession>
<dbReference type="InterPro" id="IPR017475">
    <property type="entry name" value="EPS_sugar_tfrase"/>
</dbReference>
<dbReference type="Pfam" id="PF02397">
    <property type="entry name" value="Bac_transf"/>
    <property type="match status" value="1"/>
</dbReference>
<dbReference type="GO" id="GO:0016020">
    <property type="term" value="C:membrane"/>
    <property type="evidence" value="ECO:0007669"/>
    <property type="project" value="UniProtKB-SubCell"/>
</dbReference>
<gene>
    <name evidence="9" type="ORF">SAMN05660413_02473</name>
</gene>
<dbReference type="Pfam" id="PF13727">
    <property type="entry name" value="CoA_binding_3"/>
    <property type="match status" value="1"/>
</dbReference>
<feature type="transmembrane region" description="Helical" evidence="7">
    <location>
        <begin position="98"/>
        <end position="117"/>
    </location>
</feature>
<keyword evidence="4 7" id="KW-0812">Transmembrane</keyword>
<dbReference type="NCBIfam" id="TIGR03025">
    <property type="entry name" value="EPS_sugtrans"/>
    <property type="match status" value="1"/>
</dbReference>
<evidence type="ECO:0000256" key="5">
    <source>
        <dbReference type="ARBA" id="ARBA00022989"/>
    </source>
</evidence>
<feature type="transmembrane region" description="Helical" evidence="7">
    <location>
        <begin position="32"/>
        <end position="54"/>
    </location>
</feature>
<feature type="transmembrane region" description="Helical" evidence="7">
    <location>
        <begin position="261"/>
        <end position="283"/>
    </location>
</feature>
<evidence type="ECO:0000256" key="1">
    <source>
        <dbReference type="ARBA" id="ARBA00004141"/>
    </source>
</evidence>
<evidence type="ECO:0000256" key="7">
    <source>
        <dbReference type="SAM" id="Phobius"/>
    </source>
</evidence>
<dbReference type="PANTHER" id="PTHR30576">
    <property type="entry name" value="COLANIC BIOSYNTHESIS UDP-GLUCOSE LIPID CARRIER TRANSFERASE"/>
    <property type="match status" value="1"/>
</dbReference>
<dbReference type="PANTHER" id="PTHR30576:SF0">
    <property type="entry name" value="UNDECAPRENYL-PHOSPHATE N-ACETYLGALACTOSAMINYL 1-PHOSPHATE TRANSFERASE-RELATED"/>
    <property type="match status" value="1"/>
</dbReference>
<dbReference type="GO" id="GO:0016780">
    <property type="term" value="F:phosphotransferase activity, for other substituted phosphate groups"/>
    <property type="evidence" value="ECO:0007669"/>
    <property type="project" value="TreeGrafter"/>
</dbReference>
<dbReference type="Proteomes" id="UP000199153">
    <property type="component" value="Unassembled WGS sequence"/>
</dbReference>
<dbReference type="EMBL" id="FOVL01000016">
    <property type="protein sequence ID" value="SFN76527.1"/>
    <property type="molecule type" value="Genomic_DNA"/>
</dbReference>
<keyword evidence="10" id="KW-1185">Reference proteome</keyword>
<evidence type="ECO:0000256" key="3">
    <source>
        <dbReference type="ARBA" id="ARBA00022679"/>
    </source>
</evidence>